<gene>
    <name evidence="4" type="ORF">ACFP85_14880</name>
</gene>
<evidence type="ECO:0000259" key="3">
    <source>
        <dbReference type="Pfam" id="PF21001"/>
    </source>
</evidence>
<dbReference type="Proteomes" id="UP001596364">
    <property type="component" value="Unassembled WGS sequence"/>
</dbReference>
<evidence type="ECO:0000259" key="2">
    <source>
        <dbReference type="Pfam" id="PF07290"/>
    </source>
</evidence>
<dbReference type="RefSeq" id="WP_131257803.1">
    <property type="nucleotide sequence ID" value="NZ_JBHSUS010000001.1"/>
</dbReference>
<sequence>MLSFLTNDANSLFNIAVLIVIALGIIEGLGLLVGLSLANALDSLTPFDIDVDFDADVSSGGLTALLGWLCLNRLPLMVWLVLFLTCFAICGYLINFTLMKLHPALMAGWLSASGALLLGSLLTNKAGKRLAKLVPKNESSAISTETFAGRIATITSGNARQGYPTEASFVDNFQQKHYLLVEPIEADEQFQAGQQVVLVQKGSNGWQATRLSVE</sequence>
<feature type="domain" description="Inner membrane protein YqiJ OB-fold" evidence="2">
    <location>
        <begin position="146"/>
        <end position="208"/>
    </location>
</feature>
<evidence type="ECO:0000313" key="4">
    <source>
        <dbReference type="EMBL" id="MFC6441435.1"/>
    </source>
</evidence>
<keyword evidence="1" id="KW-0812">Transmembrane</keyword>
<comment type="caution">
    <text evidence="4">The sequence shown here is derived from an EMBL/GenBank/DDBJ whole genome shotgun (WGS) entry which is preliminary data.</text>
</comment>
<evidence type="ECO:0000256" key="1">
    <source>
        <dbReference type="SAM" id="Phobius"/>
    </source>
</evidence>
<keyword evidence="1" id="KW-0472">Membrane</keyword>
<evidence type="ECO:0000313" key="5">
    <source>
        <dbReference type="Proteomes" id="UP001596364"/>
    </source>
</evidence>
<reference evidence="5" key="1">
    <citation type="journal article" date="2019" name="Int. J. Syst. Evol. Microbiol.">
        <title>The Global Catalogue of Microorganisms (GCM) 10K type strain sequencing project: providing services to taxonomists for standard genome sequencing and annotation.</title>
        <authorList>
            <consortium name="The Broad Institute Genomics Platform"/>
            <consortium name="The Broad Institute Genome Sequencing Center for Infectious Disease"/>
            <person name="Wu L."/>
            <person name="Ma J."/>
        </authorList>
    </citation>
    <scope>NUCLEOTIDE SEQUENCE [LARGE SCALE GENOMIC DNA]</scope>
    <source>
        <strain evidence="5">CGMCC 1.16031</strain>
    </source>
</reference>
<keyword evidence="1" id="KW-1133">Transmembrane helix</keyword>
<feature type="transmembrane region" description="Helical" evidence="1">
    <location>
        <begin position="12"/>
        <end position="33"/>
    </location>
</feature>
<protein>
    <submittedName>
        <fullName evidence="4">OB-fold-containig protein</fullName>
    </submittedName>
</protein>
<feature type="transmembrane region" description="Helical" evidence="1">
    <location>
        <begin position="78"/>
        <end position="98"/>
    </location>
</feature>
<dbReference type="EMBL" id="JBHSUS010000001">
    <property type="protein sequence ID" value="MFC6441435.1"/>
    <property type="molecule type" value="Genomic_DNA"/>
</dbReference>
<dbReference type="Pfam" id="PF07290">
    <property type="entry name" value="YqiJ_OB"/>
    <property type="match status" value="1"/>
</dbReference>
<dbReference type="InterPro" id="IPR010840">
    <property type="entry name" value="YqiJ_OB"/>
</dbReference>
<dbReference type="InterPro" id="IPR048376">
    <property type="entry name" value="YqiJ_N"/>
</dbReference>
<dbReference type="Pfam" id="PF21001">
    <property type="entry name" value="YqiJ_N"/>
    <property type="match status" value="1"/>
</dbReference>
<proteinExistence type="predicted"/>
<accession>A0ABW1XNB4</accession>
<keyword evidence="5" id="KW-1185">Reference proteome</keyword>
<name>A0ABW1XNB4_9ALTE</name>
<feature type="domain" description="Inner membrane protein YqiJ N-terminal" evidence="3">
    <location>
        <begin position="10"/>
        <end position="119"/>
    </location>
</feature>
<feature type="transmembrane region" description="Helical" evidence="1">
    <location>
        <begin position="104"/>
        <end position="123"/>
    </location>
</feature>
<organism evidence="4 5">
    <name type="scientific">Pseudobowmanella zhangzhouensis</name>
    <dbReference type="NCBI Taxonomy" id="1537679"/>
    <lineage>
        <taxon>Bacteria</taxon>
        <taxon>Pseudomonadati</taxon>
        <taxon>Pseudomonadota</taxon>
        <taxon>Gammaproteobacteria</taxon>
        <taxon>Alteromonadales</taxon>
        <taxon>Alteromonadaceae</taxon>
    </lineage>
</organism>